<comment type="caution">
    <text evidence="1">The sequence shown here is derived from an EMBL/GenBank/DDBJ whole genome shotgun (WGS) entry which is preliminary data.</text>
</comment>
<dbReference type="EMBL" id="JAHESC010000022">
    <property type="protein sequence ID" value="MBT1688053.1"/>
    <property type="molecule type" value="Genomic_DNA"/>
</dbReference>
<proteinExistence type="predicted"/>
<accession>A0AAP2D9S6</accession>
<name>A0AAP2D9S6_9BACT</name>
<dbReference type="Gene3D" id="3.30.870.10">
    <property type="entry name" value="Endonuclease Chain A"/>
    <property type="match status" value="1"/>
</dbReference>
<protein>
    <submittedName>
        <fullName evidence="1">Uncharacterized protein</fullName>
    </submittedName>
</protein>
<evidence type="ECO:0000313" key="1">
    <source>
        <dbReference type="EMBL" id="MBT1688053.1"/>
    </source>
</evidence>
<dbReference type="AlphaFoldDB" id="A0AAP2D9S6"/>
<reference evidence="1 2" key="1">
    <citation type="submission" date="2021-05" db="EMBL/GenBank/DDBJ databases">
        <title>A Polyphasic approach of four new species of the genus Ohtaekwangia: Ohtaekwangia histidinii sp. nov., Ohtaekwangia cretensis sp. nov., Ohtaekwangia indiensis sp. nov., Ohtaekwangia reichenbachii sp. nov. from diverse environment.</title>
        <authorList>
            <person name="Octaviana S."/>
        </authorList>
    </citation>
    <scope>NUCLEOTIDE SEQUENCE [LARGE SCALE GENOMIC DNA]</scope>
    <source>
        <strain evidence="1 2">PWU37</strain>
    </source>
</reference>
<sequence>MLVKKLAVPLINGKILAEAQHVYIATAAISQAGFDFINSRIPPKCKIEIVTGFDVLTSVQVLRRLWKHYQDRITLSVYTKNFFHPNLYIFDLPFRKSVAFVGSGHFTLGGIKDHEEIFFRVDDQKEIEALKSWFTGYYEFAEPLTENLLREYESIYPALKQREIASRRELDQALALTTAGFQWDSIRFKTQYFKKEDFLTFDRQKALLATPEVQAERQQVLTKLSQLYDALKPALRTVGLAGRTDVAPATASLLPAEHPYQKLRSLWLDLAPQPAPDGLYLRLTVGPQDVSMGITSDLAGTGKADRQHFHKQLYDPGYRSAFLQRLAALGPGYTLECAGVVQPVESFQQADVLWEFLKADEEMYFPLIISRSYGPGDPAVGTDKITTTITQALDALTPLYRHIVPAASSQ</sequence>
<gene>
    <name evidence="1" type="ORF">KK078_15895</name>
</gene>
<organism evidence="1 2">
    <name type="scientific">Dawidia soli</name>
    <dbReference type="NCBI Taxonomy" id="2782352"/>
    <lineage>
        <taxon>Bacteria</taxon>
        <taxon>Pseudomonadati</taxon>
        <taxon>Bacteroidota</taxon>
        <taxon>Cytophagia</taxon>
        <taxon>Cytophagales</taxon>
        <taxon>Chryseotaleaceae</taxon>
        <taxon>Dawidia</taxon>
    </lineage>
</organism>
<dbReference type="Proteomes" id="UP001319180">
    <property type="component" value="Unassembled WGS sequence"/>
</dbReference>
<evidence type="ECO:0000313" key="2">
    <source>
        <dbReference type="Proteomes" id="UP001319180"/>
    </source>
</evidence>
<keyword evidence="2" id="KW-1185">Reference proteome</keyword>
<dbReference type="RefSeq" id="WP_254091281.1">
    <property type="nucleotide sequence ID" value="NZ_JAHESC010000022.1"/>
</dbReference>